<name>A0ABQ6YPV2_9NOCA</name>
<dbReference type="Pfam" id="PF19319">
    <property type="entry name" value="DUF5919"/>
    <property type="match status" value="1"/>
</dbReference>
<feature type="domain" description="DUF5919" evidence="1">
    <location>
        <begin position="134"/>
        <end position="277"/>
    </location>
</feature>
<organism evidence="2 3">
    <name type="scientific">Nocardia caishijiensis</name>
    <dbReference type="NCBI Taxonomy" id="184756"/>
    <lineage>
        <taxon>Bacteria</taxon>
        <taxon>Bacillati</taxon>
        <taxon>Actinomycetota</taxon>
        <taxon>Actinomycetes</taxon>
        <taxon>Mycobacteriales</taxon>
        <taxon>Nocardiaceae</taxon>
        <taxon>Nocardia</taxon>
    </lineage>
</organism>
<evidence type="ECO:0000259" key="1">
    <source>
        <dbReference type="Pfam" id="PF19319"/>
    </source>
</evidence>
<comment type="caution">
    <text evidence="2">The sequence shown here is derived from an EMBL/GenBank/DDBJ whole genome shotgun (WGS) entry which is preliminary data.</text>
</comment>
<accession>A0ABQ6YPV2</accession>
<proteinExistence type="predicted"/>
<sequence length="291" mass="32817">MGTVLKALLQQRHIQTVSAFNREYDAAASKIDSSAIGAGPKKAQFYRWLSGNISTLPYPHHCRILQEMFPGWSIEELFSNYTGGADLRQHKTMAIPPLASSISEISDIKSVFTRRAEFLKANPPQELFHEARTIDLVGLSLNILCQQCSDSEVLRMMRNGTTIRCLFLDPDGSNITEREHEEGHAAGALAHLTRLNIHMLQRVQSSRTVETGGRIHIRVYDAPVRFNLCIIDSEVCVMQPYLPFARGLESPTFVSKRREIEGTFQTFATVFEEMWRKGTEPEIEYSQGVTA</sequence>
<dbReference type="EMBL" id="VMSD01000003">
    <property type="protein sequence ID" value="KAF0847807.1"/>
    <property type="molecule type" value="Genomic_DNA"/>
</dbReference>
<reference evidence="2 3" key="1">
    <citation type="submission" date="2019-07" db="EMBL/GenBank/DDBJ databases">
        <title>Genomic Encyclopedia of Type Strains, Phase IV (KMG-IV): sequencing the most valuable type-strain genomes for metagenomic binning, comparative biology and taxonomic classification.</title>
        <authorList>
            <person name="Goeker M."/>
        </authorList>
    </citation>
    <scope>NUCLEOTIDE SEQUENCE [LARGE SCALE GENOMIC DNA]</scope>
    <source>
        <strain evidence="2 3">DSM 44831</strain>
    </source>
</reference>
<protein>
    <recommendedName>
        <fullName evidence="1">DUF5919 domain-containing protein</fullName>
    </recommendedName>
</protein>
<keyword evidence="3" id="KW-1185">Reference proteome</keyword>
<dbReference type="Proteomes" id="UP000798951">
    <property type="component" value="Unassembled WGS sequence"/>
</dbReference>
<gene>
    <name evidence="2" type="ORF">FNL39_103709</name>
</gene>
<evidence type="ECO:0000313" key="3">
    <source>
        <dbReference type="Proteomes" id="UP000798951"/>
    </source>
</evidence>
<evidence type="ECO:0000313" key="2">
    <source>
        <dbReference type="EMBL" id="KAF0847807.1"/>
    </source>
</evidence>
<dbReference type="InterPro" id="IPR045697">
    <property type="entry name" value="DUF5919"/>
</dbReference>